<proteinExistence type="predicted"/>
<dbReference type="PANTHER" id="PTHR46573">
    <property type="entry name" value="WD REPEAT, SAM AND U-BOX DOMAIN-CONTAINING PROTEIN 1"/>
    <property type="match status" value="1"/>
</dbReference>
<dbReference type="InterPro" id="IPR045210">
    <property type="entry name" value="RING-Ubox_PUB"/>
</dbReference>
<dbReference type="PANTHER" id="PTHR46573:SF1">
    <property type="entry name" value="WD REPEAT, SAM AND U-BOX DOMAIN-CONTAINING PROTEIN 1"/>
    <property type="match status" value="1"/>
</dbReference>
<dbReference type="InterPro" id="IPR052085">
    <property type="entry name" value="WD-SAM-U-box"/>
</dbReference>
<dbReference type="OrthoDB" id="424220at2759"/>
<dbReference type="Proteomes" id="UP001153069">
    <property type="component" value="Unassembled WGS sequence"/>
</dbReference>
<protein>
    <submittedName>
        <fullName evidence="2">E3 ubiquitin-protein ligase LIN</fullName>
    </submittedName>
</protein>
<sequence length="159" mass="18074">MTFDEATSSSSTRILMMNEADIPGDYICPLTLELMEDPLVSRYGHSFEREAILEWLNLGNTECPLTKKPLTASGLIPNERLRARIVGWRRSNGYKLPERKDSRDYYMQQEEDPSTVTGILVVPSQAKHTTAAEEAGRRRGRQGIFRRLKKSLRTATVSQ</sequence>
<dbReference type="SUPFAM" id="SSF57850">
    <property type="entry name" value="RING/U-box"/>
    <property type="match status" value="1"/>
</dbReference>
<dbReference type="PROSITE" id="PS51698">
    <property type="entry name" value="U_BOX"/>
    <property type="match status" value="1"/>
</dbReference>
<dbReference type="AlphaFoldDB" id="A0A9N8DYN3"/>
<dbReference type="GO" id="GO:0016567">
    <property type="term" value="P:protein ubiquitination"/>
    <property type="evidence" value="ECO:0007669"/>
    <property type="project" value="InterPro"/>
</dbReference>
<accession>A0A9N8DYN3</accession>
<keyword evidence="3" id="KW-1185">Reference proteome</keyword>
<dbReference type="Gene3D" id="3.30.40.10">
    <property type="entry name" value="Zinc/RING finger domain, C3HC4 (zinc finger)"/>
    <property type="match status" value="1"/>
</dbReference>
<name>A0A9N8DYN3_9STRA</name>
<dbReference type="CDD" id="cd16664">
    <property type="entry name" value="RING-Ubox_PUB"/>
    <property type="match status" value="1"/>
</dbReference>
<evidence type="ECO:0000259" key="1">
    <source>
        <dbReference type="PROSITE" id="PS51698"/>
    </source>
</evidence>
<dbReference type="EMBL" id="CAICTM010000473">
    <property type="protein sequence ID" value="CAB9511221.1"/>
    <property type="molecule type" value="Genomic_DNA"/>
</dbReference>
<comment type="caution">
    <text evidence="2">The sequence shown here is derived from an EMBL/GenBank/DDBJ whole genome shotgun (WGS) entry which is preliminary data.</text>
</comment>
<dbReference type="InterPro" id="IPR013083">
    <property type="entry name" value="Znf_RING/FYVE/PHD"/>
</dbReference>
<dbReference type="SMART" id="SM00504">
    <property type="entry name" value="Ubox"/>
    <property type="match status" value="1"/>
</dbReference>
<dbReference type="Pfam" id="PF04564">
    <property type="entry name" value="U-box"/>
    <property type="match status" value="1"/>
</dbReference>
<gene>
    <name evidence="2" type="ORF">SEMRO_474_G150270.1</name>
</gene>
<dbReference type="InterPro" id="IPR003613">
    <property type="entry name" value="Ubox_domain"/>
</dbReference>
<evidence type="ECO:0000313" key="2">
    <source>
        <dbReference type="EMBL" id="CAB9511221.1"/>
    </source>
</evidence>
<evidence type="ECO:0000313" key="3">
    <source>
        <dbReference type="Proteomes" id="UP001153069"/>
    </source>
</evidence>
<dbReference type="GO" id="GO:0004842">
    <property type="term" value="F:ubiquitin-protein transferase activity"/>
    <property type="evidence" value="ECO:0007669"/>
    <property type="project" value="InterPro"/>
</dbReference>
<feature type="domain" description="U-box" evidence="1">
    <location>
        <begin position="21"/>
        <end position="95"/>
    </location>
</feature>
<reference evidence="2" key="1">
    <citation type="submission" date="2020-06" db="EMBL/GenBank/DDBJ databases">
        <authorList>
            <consortium name="Plant Systems Biology data submission"/>
        </authorList>
    </citation>
    <scope>NUCLEOTIDE SEQUENCE</scope>
    <source>
        <strain evidence="2">D6</strain>
    </source>
</reference>
<organism evidence="2 3">
    <name type="scientific">Seminavis robusta</name>
    <dbReference type="NCBI Taxonomy" id="568900"/>
    <lineage>
        <taxon>Eukaryota</taxon>
        <taxon>Sar</taxon>
        <taxon>Stramenopiles</taxon>
        <taxon>Ochrophyta</taxon>
        <taxon>Bacillariophyta</taxon>
        <taxon>Bacillariophyceae</taxon>
        <taxon>Bacillariophycidae</taxon>
        <taxon>Naviculales</taxon>
        <taxon>Naviculaceae</taxon>
        <taxon>Seminavis</taxon>
    </lineage>
</organism>